<feature type="compositionally biased region" description="Pro residues" evidence="6">
    <location>
        <begin position="124"/>
        <end position="135"/>
    </location>
</feature>
<dbReference type="RefSeq" id="XP_013891180.1">
    <property type="nucleotide sequence ID" value="XM_014035726.1"/>
</dbReference>
<feature type="binding site" evidence="4">
    <location>
        <position position="243"/>
    </location>
    <ligand>
        <name>Zn(2+)</name>
        <dbReference type="ChEBI" id="CHEBI:29105"/>
        <label>2</label>
    </ligand>
</feature>
<name>A0A0D2M9Y9_9CHLO</name>
<dbReference type="GO" id="GO:0004114">
    <property type="term" value="F:3',5'-cyclic-nucleotide phosphodiesterase activity"/>
    <property type="evidence" value="ECO:0007669"/>
    <property type="project" value="InterPro"/>
</dbReference>
<evidence type="ECO:0000256" key="5">
    <source>
        <dbReference type="RuleBase" id="RU363067"/>
    </source>
</evidence>
<dbReference type="InterPro" id="IPR003607">
    <property type="entry name" value="HD/PDEase_dom"/>
</dbReference>
<comment type="similarity">
    <text evidence="5">Belongs to the cyclic nucleotide phosphodiesterase family.</text>
</comment>
<feature type="region of interest" description="Disordered" evidence="6">
    <location>
        <begin position="1"/>
        <end position="81"/>
    </location>
</feature>
<dbReference type="GO" id="GO:0046872">
    <property type="term" value="F:metal ion binding"/>
    <property type="evidence" value="ECO:0007669"/>
    <property type="project" value="UniProtKB-KW"/>
</dbReference>
<dbReference type="STRING" id="145388.A0A0D2M9Y9"/>
<evidence type="ECO:0000256" key="2">
    <source>
        <dbReference type="ARBA" id="ARBA00022801"/>
    </source>
</evidence>
<evidence type="ECO:0000313" key="9">
    <source>
        <dbReference type="Proteomes" id="UP000054498"/>
    </source>
</evidence>
<keyword evidence="1 4" id="KW-0479">Metal-binding</keyword>
<evidence type="ECO:0000256" key="3">
    <source>
        <dbReference type="PIRSR" id="PIRSR623088-1"/>
    </source>
</evidence>
<keyword evidence="9" id="KW-1185">Reference proteome</keyword>
<dbReference type="CDD" id="cd00077">
    <property type="entry name" value="HDc"/>
    <property type="match status" value="1"/>
</dbReference>
<dbReference type="EC" id="3.1.4.-" evidence="5"/>
<proteinExistence type="inferred from homology"/>
<feature type="domain" description="PDEase" evidence="7">
    <location>
        <begin position="127"/>
        <end position="421"/>
    </location>
</feature>
<feature type="binding site" evidence="4">
    <location>
        <position position="243"/>
    </location>
    <ligand>
        <name>Zn(2+)</name>
        <dbReference type="ChEBI" id="CHEBI:29105"/>
        <label>1</label>
    </ligand>
</feature>
<evidence type="ECO:0000256" key="6">
    <source>
        <dbReference type="SAM" id="MobiDB-lite"/>
    </source>
</evidence>
<dbReference type="OrthoDB" id="68317at2759"/>
<feature type="binding site" evidence="4">
    <location>
        <position position="206"/>
    </location>
    <ligand>
        <name>Zn(2+)</name>
        <dbReference type="ChEBI" id="CHEBI:29105"/>
        <label>1</label>
    </ligand>
</feature>
<dbReference type="SUPFAM" id="SSF109604">
    <property type="entry name" value="HD-domain/PDEase-like"/>
    <property type="match status" value="1"/>
</dbReference>
<dbReference type="PRINTS" id="PR00387">
    <property type="entry name" value="PDIESTERASE1"/>
</dbReference>
<dbReference type="Gene3D" id="1.10.1300.10">
    <property type="entry name" value="3'5'-cyclic nucleotide phosphodiesterase, catalytic domain"/>
    <property type="match status" value="1"/>
</dbReference>
<feature type="compositionally biased region" description="Basic and acidic residues" evidence="6">
    <location>
        <begin position="20"/>
        <end position="33"/>
    </location>
</feature>
<feature type="region of interest" description="Disordered" evidence="6">
    <location>
        <begin position="97"/>
        <end position="138"/>
    </location>
</feature>
<gene>
    <name evidence="8" type="ORF">MNEG_15803</name>
</gene>
<reference evidence="8 9" key="1">
    <citation type="journal article" date="2013" name="BMC Genomics">
        <title>Reconstruction of the lipid metabolism for the microalga Monoraphidium neglectum from its genome sequence reveals characteristics suitable for biofuel production.</title>
        <authorList>
            <person name="Bogen C."/>
            <person name="Al-Dilaimi A."/>
            <person name="Albersmeier A."/>
            <person name="Wichmann J."/>
            <person name="Grundmann M."/>
            <person name="Rupp O."/>
            <person name="Lauersen K.J."/>
            <person name="Blifernez-Klassen O."/>
            <person name="Kalinowski J."/>
            <person name="Goesmann A."/>
            <person name="Mussgnug J.H."/>
            <person name="Kruse O."/>
        </authorList>
    </citation>
    <scope>NUCLEOTIDE SEQUENCE [LARGE SCALE GENOMIC DNA]</scope>
    <source>
        <strain evidence="8 9">SAG 48.87</strain>
    </source>
</reference>
<comment type="cofactor">
    <cofactor evidence="5">
        <name>a divalent metal cation</name>
        <dbReference type="ChEBI" id="CHEBI:60240"/>
    </cofactor>
    <text evidence="5">Binds 2 divalent metal cations per subunit. Site 1 may preferentially bind zinc ions, while site 2 has a preference for magnesium and/or manganese ions.</text>
</comment>
<dbReference type="PROSITE" id="PS51845">
    <property type="entry name" value="PDEASE_I_2"/>
    <property type="match status" value="1"/>
</dbReference>
<dbReference type="KEGG" id="mng:MNEG_15803"/>
<dbReference type="AlphaFoldDB" id="A0A0D2M9Y9"/>
<dbReference type="SMART" id="SM00471">
    <property type="entry name" value="HDc"/>
    <property type="match status" value="1"/>
</dbReference>
<accession>A0A0D2M9Y9</accession>
<dbReference type="Pfam" id="PF00233">
    <property type="entry name" value="PDEase_I"/>
    <property type="match status" value="1"/>
</dbReference>
<evidence type="ECO:0000313" key="8">
    <source>
        <dbReference type="EMBL" id="KIY92160.1"/>
    </source>
</evidence>
<dbReference type="GO" id="GO:0007165">
    <property type="term" value="P:signal transduction"/>
    <property type="evidence" value="ECO:0007669"/>
    <property type="project" value="InterPro"/>
</dbReference>
<dbReference type="GeneID" id="25733501"/>
<dbReference type="Proteomes" id="UP000054498">
    <property type="component" value="Unassembled WGS sequence"/>
</dbReference>
<feature type="binding site" evidence="4">
    <location>
        <position position="242"/>
    </location>
    <ligand>
        <name>Zn(2+)</name>
        <dbReference type="ChEBI" id="CHEBI:29105"/>
        <label>1</label>
    </ligand>
</feature>
<dbReference type="EMBL" id="KK105901">
    <property type="protein sequence ID" value="KIY92160.1"/>
    <property type="molecule type" value="Genomic_DNA"/>
</dbReference>
<dbReference type="PROSITE" id="PS00126">
    <property type="entry name" value="PDEASE_I_1"/>
    <property type="match status" value="1"/>
</dbReference>
<dbReference type="InterPro" id="IPR023088">
    <property type="entry name" value="PDEase"/>
</dbReference>
<feature type="compositionally biased region" description="Low complexity" evidence="6">
    <location>
        <begin position="48"/>
        <end position="71"/>
    </location>
</feature>
<protein>
    <recommendedName>
        <fullName evidence="5">Phosphodiesterase</fullName>
        <ecNumber evidence="5">3.1.4.-</ecNumber>
    </recommendedName>
</protein>
<dbReference type="PANTHER" id="PTHR11347">
    <property type="entry name" value="CYCLIC NUCLEOTIDE PHOSPHODIESTERASE"/>
    <property type="match status" value="1"/>
</dbReference>
<evidence type="ECO:0000259" key="7">
    <source>
        <dbReference type="PROSITE" id="PS51845"/>
    </source>
</evidence>
<organism evidence="8 9">
    <name type="scientific">Monoraphidium neglectum</name>
    <dbReference type="NCBI Taxonomy" id="145388"/>
    <lineage>
        <taxon>Eukaryota</taxon>
        <taxon>Viridiplantae</taxon>
        <taxon>Chlorophyta</taxon>
        <taxon>core chlorophytes</taxon>
        <taxon>Chlorophyceae</taxon>
        <taxon>CS clade</taxon>
        <taxon>Sphaeropleales</taxon>
        <taxon>Selenastraceae</taxon>
        <taxon>Monoraphidium</taxon>
    </lineage>
</organism>
<feature type="active site" description="Proton donor" evidence="3">
    <location>
        <position position="202"/>
    </location>
</feature>
<dbReference type="InterPro" id="IPR002073">
    <property type="entry name" value="PDEase_catalytic_dom"/>
</dbReference>
<feature type="binding site" evidence="4">
    <location>
        <position position="352"/>
    </location>
    <ligand>
        <name>Zn(2+)</name>
        <dbReference type="ChEBI" id="CHEBI:29105"/>
        <label>1</label>
    </ligand>
</feature>
<dbReference type="InterPro" id="IPR036971">
    <property type="entry name" value="PDEase_catalytic_dom_sf"/>
</dbReference>
<dbReference type="InterPro" id="IPR023174">
    <property type="entry name" value="PDEase_CS"/>
</dbReference>
<sequence>MLSNARISSGGPLTLSHSVSHVERGSRCSDEGRGAGSTASGSEDGRRAAAAWPRAAGARGDSFGGASARSSSGGGGGPPAFLAGGASFKGSAFALAPADARTPSPPPPLSPRRLPRQLSLPVLGRPPPGEPPPLARPMSGGRLQCFDLDCMHMSRDELVRVAFDVFMLSGVLEEMGVGEATLSGFLSAVASHYHDPAAVPYHNLSHAVQVLHTTWLILELSGAHELLSPLEELVLLVAAICHDLDHDGRSNSYHINAHTELAQRYNDRSVQENHHCALTFAVLRSRGADLLAGLPREDWRVARRLLVDTILATDMSHHFSLTQDLQQHPPVFSADSEADRALLMKAVLHAADISNPVRPFGVALSLVDRVYDEFGRQVAEEKREGLPVTAHMEVPSFRDKAKMEVGDMTHRWGDMIIGGGT</sequence>
<keyword evidence="2 5" id="KW-0378">Hydrolase</keyword>
<evidence type="ECO:0000256" key="1">
    <source>
        <dbReference type="ARBA" id="ARBA00022723"/>
    </source>
</evidence>
<evidence type="ECO:0000256" key="4">
    <source>
        <dbReference type="PIRSR" id="PIRSR623088-3"/>
    </source>
</evidence>